<accession>A0A0W8G5N7</accession>
<evidence type="ECO:0000313" key="3">
    <source>
        <dbReference type="EMBL" id="KUG28464.1"/>
    </source>
</evidence>
<name>A0A0W8G5N7_9ZZZZ</name>
<comment type="caution">
    <text evidence="3">The sequence shown here is derived from an EMBL/GenBank/DDBJ whole genome shotgun (WGS) entry which is preliminary data.</text>
</comment>
<dbReference type="PANTHER" id="PTHR42845">
    <property type="entry name" value="COENZYME F420-REDUCING HYDROGENASE, GAMMA SUBUNIT"/>
    <property type="match status" value="1"/>
</dbReference>
<dbReference type="InterPro" id="IPR037024">
    <property type="entry name" value="NiFe_Hase_small_N_sf"/>
</dbReference>
<dbReference type="GO" id="GO:0016491">
    <property type="term" value="F:oxidoreductase activity"/>
    <property type="evidence" value="ECO:0007669"/>
    <property type="project" value="UniProtKB-KW"/>
</dbReference>
<dbReference type="SUPFAM" id="SSF56770">
    <property type="entry name" value="HydA/Nqo6-like"/>
    <property type="match status" value="1"/>
</dbReference>
<feature type="domain" description="NADH:ubiquinone oxidoreductase-like 20kDa subunit" evidence="2">
    <location>
        <begin position="15"/>
        <end position="182"/>
    </location>
</feature>
<dbReference type="GO" id="GO:0051536">
    <property type="term" value="F:iron-sulfur cluster binding"/>
    <property type="evidence" value="ECO:0007669"/>
    <property type="project" value="InterPro"/>
</dbReference>
<protein>
    <submittedName>
        <fullName evidence="3">Cob--com-reducing hydrogenase (Cys) gamma subunit</fullName>
    </submittedName>
</protein>
<reference evidence="3" key="1">
    <citation type="journal article" date="2015" name="Proc. Natl. Acad. Sci. U.S.A.">
        <title>Networks of energetic and metabolic interactions define dynamics in microbial communities.</title>
        <authorList>
            <person name="Embree M."/>
            <person name="Liu J.K."/>
            <person name="Al-Bassam M.M."/>
            <person name="Zengler K."/>
        </authorList>
    </citation>
    <scope>NUCLEOTIDE SEQUENCE</scope>
</reference>
<dbReference type="Gene3D" id="3.40.50.700">
    <property type="entry name" value="NADH:ubiquinone oxidoreductase-like, 20kDa subunit"/>
    <property type="match status" value="1"/>
</dbReference>
<dbReference type="Pfam" id="PF01058">
    <property type="entry name" value="Oxidored_q6"/>
    <property type="match status" value="1"/>
</dbReference>
<dbReference type="PANTHER" id="PTHR42845:SF2">
    <property type="entry name" value="F420-NON-REDUCING HYDROGENASE VHU SUBUNIT G"/>
    <property type="match status" value="1"/>
</dbReference>
<gene>
    <name evidence="3" type="ORF">ASZ90_001664</name>
</gene>
<evidence type="ECO:0000259" key="2">
    <source>
        <dbReference type="Pfam" id="PF01058"/>
    </source>
</evidence>
<keyword evidence="1" id="KW-0560">Oxidoreductase</keyword>
<proteinExistence type="predicted"/>
<sequence>MAEKIKFAFLLAGGCAGCEMALVDLSEKLVDALEHLEVVFWAPTVADVKYKDLEAMPDGFIDLAFVDGMIRNSENEHMVKVLRAKSKVLVAFGACATLGGIAALGDLHTKAELFDQAYKHTFSTDNPEGVWPQPQCLFEGKYDLTLPSFTSRCATIDQLVDVDYYVGGCPPHHDFVAAAVTAIVTGNLPPKGSWLTSGKAVCDVCKRNPALSDQQRLPVGEVIRTVEGRPDETKCLLQQGYVCFGPVTQGDCNASCLNVNIPCRGCGGPMPGVNDFGARCVTAIASSLKDDATAEKLVDKYNNMAKLVYRYSFSAGTLGKKQRPGSQA</sequence>
<dbReference type="InterPro" id="IPR006137">
    <property type="entry name" value="NADH_UbQ_OxRdtase-like_20kDa"/>
</dbReference>
<dbReference type="InterPro" id="IPR051349">
    <property type="entry name" value="Hydrogenase_assoc-protein"/>
</dbReference>
<organism evidence="3">
    <name type="scientific">hydrocarbon metagenome</name>
    <dbReference type="NCBI Taxonomy" id="938273"/>
    <lineage>
        <taxon>unclassified sequences</taxon>
        <taxon>metagenomes</taxon>
        <taxon>ecological metagenomes</taxon>
    </lineage>
</organism>
<evidence type="ECO:0000256" key="1">
    <source>
        <dbReference type="ARBA" id="ARBA00023002"/>
    </source>
</evidence>
<dbReference type="AlphaFoldDB" id="A0A0W8G5N7"/>
<dbReference type="EMBL" id="LNQE01000218">
    <property type="protein sequence ID" value="KUG28464.1"/>
    <property type="molecule type" value="Genomic_DNA"/>
</dbReference>